<keyword evidence="1" id="KW-1133">Transmembrane helix</keyword>
<feature type="transmembrane region" description="Helical" evidence="1">
    <location>
        <begin position="132"/>
        <end position="161"/>
    </location>
</feature>
<dbReference type="GO" id="GO:0008237">
    <property type="term" value="F:metallopeptidase activity"/>
    <property type="evidence" value="ECO:0007669"/>
    <property type="project" value="UniProtKB-KW"/>
</dbReference>
<dbReference type="GO" id="GO:0080120">
    <property type="term" value="P:CAAX-box protein maturation"/>
    <property type="evidence" value="ECO:0007669"/>
    <property type="project" value="UniProtKB-ARBA"/>
</dbReference>
<protein>
    <submittedName>
        <fullName evidence="3">CPBP family intramembrane metalloprotease</fullName>
    </submittedName>
</protein>
<name>A0A939DMM3_9ALTE</name>
<feature type="transmembrane region" description="Helical" evidence="1">
    <location>
        <begin position="173"/>
        <end position="191"/>
    </location>
</feature>
<keyword evidence="1" id="KW-0812">Transmembrane</keyword>
<dbReference type="Proteomes" id="UP000664654">
    <property type="component" value="Unassembled WGS sequence"/>
</dbReference>
<feature type="domain" description="CAAX prenyl protease 2/Lysostaphin resistance protein A-like" evidence="2">
    <location>
        <begin position="134"/>
        <end position="236"/>
    </location>
</feature>
<reference evidence="3" key="1">
    <citation type="submission" date="2021-03" db="EMBL/GenBank/DDBJ databases">
        <title>novel species isolated from a fishpond in China.</title>
        <authorList>
            <person name="Lu H."/>
            <person name="Cai Z."/>
        </authorList>
    </citation>
    <scope>NUCLEOTIDE SEQUENCE</scope>
    <source>
        <strain evidence="3">JCM 30855</strain>
    </source>
</reference>
<gene>
    <name evidence="3" type="ORF">J0A66_09435</name>
</gene>
<keyword evidence="4" id="KW-1185">Reference proteome</keyword>
<dbReference type="Pfam" id="PF02517">
    <property type="entry name" value="Rce1-like"/>
    <property type="match status" value="1"/>
</dbReference>
<keyword evidence="3" id="KW-0378">Hydrolase</keyword>
<dbReference type="AlphaFoldDB" id="A0A939DMM3"/>
<proteinExistence type="predicted"/>
<feature type="transmembrane region" description="Helical" evidence="1">
    <location>
        <begin position="51"/>
        <end position="71"/>
    </location>
</feature>
<dbReference type="GO" id="GO:0004175">
    <property type="term" value="F:endopeptidase activity"/>
    <property type="evidence" value="ECO:0007669"/>
    <property type="project" value="UniProtKB-ARBA"/>
</dbReference>
<feature type="transmembrane region" description="Helical" evidence="1">
    <location>
        <begin position="12"/>
        <end position="31"/>
    </location>
</feature>
<sequence length="250" mass="27450">MSALIQTYNVKFSLWPILLAAAVMQLCLWPAREIARWTYHNYPGLLMGETWAFVGLAMLLQALSGLVGILLMRKCLPEADGHLRWPPGRSYTGAAVLIGLAMGLTMLFADYWPQIMSQTAPRAGYDTDLSGASGWLAIMMATGLAEETIFRGLLVGMLVVLIPGRIRFLSVDLPVAAFVVGLLFAVAHYHSFLVDPLHLAIAQQLYAFVWCLIYVWLMERSGSLLAPIIAHGIGNATEVGLVILMMKTWG</sequence>
<keyword evidence="3" id="KW-0482">Metalloprotease</keyword>
<evidence type="ECO:0000313" key="3">
    <source>
        <dbReference type="EMBL" id="MBN7825442.1"/>
    </source>
</evidence>
<evidence type="ECO:0000259" key="2">
    <source>
        <dbReference type="Pfam" id="PF02517"/>
    </source>
</evidence>
<evidence type="ECO:0000313" key="4">
    <source>
        <dbReference type="Proteomes" id="UP000664654"/>
    </source>
</evidence>
<keyword evidence="1" id="KW-0472">Membrane</keyword>
<comment type="caution">
    <text evidence="3">The sequence shown here is derived from an EMBL/GenBank/DDBJ whole genome shotgun (WGS) entry which is preliminary data.</text>
</comment>
<dbReference type="RefSeq" id="WP_206573549.1">
    <property type="nucleotide sequence ID" value="NZ_JAFKCV010000004.1"/>
</dbReference>
<organism evidence="3 4">
    <name type="scientific">Bowmanella dokdonensis</name>
    <dbReference type="NCBI Taxonomy" id="751969"/>
    <lineage>
        <taxon>Bacteria</taxon>
        <taxon>Pseudomonadati</taxon>
        <taxon>Pseudomonadota</taxon>
        <taxon>Gammaproteobacteria</taxon>
        <taxon>Alteromonadales</taxon>
        <taxon>Alteromonadaceae</taxon>
        <taxon>Bowmanella</taxon>
    </lineage>
</organism>
<feature type="transmembrane region" description="Helical" evidence="1">
    <location>
        <begin position="197"/>
        <end position="217"/>
    </location>
</feature>
<keyword evidence="3" id="KW-0645">Protease</keyword>
<accession>A0A939DMM3</accession>
<feature type="transmembrane region" description="Helical" evidence="1">
    <location>
        <begin position="91"/>
        <end position="112"/>
    </location>
</feature>
<evidence type="ECO:0000256" key="1">
    <source>
        <dbReference type="SAM" id="Phobius"/>
    </source>
</evidence>
<feature type="transmembrane region" description="Helical" evidence="1">
    <location>
        <begin position="224"/>
        <end position="246"/>
    </location>
</feature>
<dbReference type="InterPro" id="IPR003675">
    <property type="entry name" value="Rce1/LyrA-like_dom"/>
</dbReference>
<dbReference type="EMBL" id="JAFKCV010000004">
    <property type="protein sequence ID" value="MBN7825442.1"/>
    <property type="molecule type" value="Genomic_DNA"/>
</dbReference>